<dbReference type="AlphaFoldDB" id="A0A9P7E655"/>
<feature type="region of interest" description="Disordered" evidence="1">
    <location>
        <begin position="84"/>
        <end position="121"/>
    </location>
</feature>
<reference evidence="2" key="1">
    <citation type="journal article" date="2020" name="New Phytol.">
        <title>Comparative genomics reveals dynamic genome evolution in host specialist ectomycorrhizal fungi.</title>
        <authorList>
            <person name="Lofgren L.A."/>
            <person name="Nguyen N.H."/>
            <person name="Vilgalys R."/>
            <person name="Ruytinx J."/>
            <person name="Liao H.L."/>
            <person name="Branco S."/>
            <person name="Kuo A."/>
            <person name="LaButti K."/>
            <person name="Lipzen A."/>
            <person name="Andreopoulos W."/>
            <person name="Pangilinan J."/>
            <person name="Riley R."/>
            <person name="Hundley H."/>
            <person name="Na H."/>
            <person name="Barry K."/>
            <person name="Grigoriev I.V."/>
            <person name="Stajich J.E."/>
            <person name="Kennedy P.G."/>
        </authorList>
    </citation>
    <scope>NUCLEOTIDE SEQUENCE</scope>
    <source>
        <strain evidence="2">MN1</strain>
    </source>
</reference>
<name>A0A9P7E655_9AGAM</name>
<evidence type="ECO:0000256" key="1">
    <source>
        <dbReference type="SAM" id="MobiDB-lite"/>
    </source>
</evidence>
<dbReference type="GeneID" id="64634574"/>
<dbReference type="EMBL" id="JABBWG010000026">
    <property type="protein sequence ID" value="KAG1812463.1"/>
    <property type="molecule type" value="Genomic_DNA"/>
</dbReference>
<dbReference type="RefSeq" id="XP_041190608.1">
    <property type="nucleotide sequence ID" value="XM_041340558.1"/>
</dbReference>
<accession>A0A9P7E655</accession>
<dbReference type="Proteomes" id="UP000807769">
    <property type="component" value="Unassembled WGS sequence"/>
</dbReference>
<gene>
    <name evidence="2" type="ORF">BJ212DRAFT_1483100</name>
</gene>
<organism evidence="2 3">
    <name type="scientific">Suillus subaureus</name>
    <dbReference type="NCBI Taxonomy" id="48587"/>
    <lineage>
        <taxon>Eukaryota</taxon>
        <taxon>Fungi</taxon>
        <taxon>Dikarya</taxon>
        <taxon>Basidiomycota</taxon>
        <taxon>Agaricomycotina</taxon>
        <taxon>Agaricomycetes</taxon>
        <taxon>Agaricomycetidae</taxon>
        <taxon>Boletales</taxon>
        <taxon>Suillineae</taxon>
        <taxon>Suillaceae</taxon>
        <taxon>Suillus</taxon>
    </lineage>
</organism>
<evidence type="ECO:0000313" key="3">
    <source>
        <dbReference type="Proteomes" id="UP000807769"/>
    </source>
</evidence>
<feature type="compositionally biased region" description="Polar residues" evidence="1">
    <location>
        <begin position="84"/>
        <end position="94"/>
    </location>
</feature>
<feature type="compositionally biased region" description="Polar residues" evidence="1">
    <location>
        <begin position="108"/>
        <end position="121"/>
    </location>
</feature>
<keyword evidence="3" id="KW-1185">Reference proteome</keyword>
<sequence length="121" mass="13928">MSFSDFTWKPLHTEEEKAKQWERLAKITADDDELTKQDEETLKAAQEQRKKNLAMEHQCHHCERIKATQLKGKKAQKNVNKVLQAESQTSSLSTMDLAELSRPDSNWKDQQTGKNGGTKQE</sequence>
<proteinExistence type="predicted"/>
<comment type="caution">
    <text evidence="2">The sequence shown here is derived from an EMBL/GenBank/DDBJ whole genome shotgun (WGS) entry which is preliminary data.</text>
</comment>
<protein>
    <submittedName>
        <fullName evidence="2">Uncharacterized protein</fullName>
    </submittedName>
</protein>
<evidence type="ECO:0000313" key="2">
    <source>
        <dbReference type="EMBL" id="KAG1812463.1"/>
    </source>
</evidence>